<dbReference type="Pfam" id="PF08755">
    <property type="entry name" value="YccV-like"/>
    <property type="match status" value="1"/>
</dbReference>
<dbReference type="OMA" id="CEDETYL"/>
<dbReference type="STRING" id="10141.ENSCPOP00000003260"/>
<reference evidence="2" key="2">
    <citation type="submission" date="2025-08" db="UniProtKB">
        <authorList>
            <consortium name="Ensembl"/>
        </authorList>
    </citation>
    <scope>IDENTIFICATION</scope>
    <source>
        <strain evidence="2">2N</strain>
    </source>
</reference>
<sequence>MAAVAVDSAMEVVPALLEEGAPEAGGLSCLASLWSTSLCSGSLTDADIGLSVKLRGCFSPCRWPSLMKHYSPTDYVNWLEEYKVRQKAGLEARKIVASFSKRFFSEHVPCNGFSDIENLEGPEIFFEDELVCILNMEGRKALTWKYYAKKILYYLRQQKILNNLKAFLQQPDDYESYLEGAEPYGIDLFIDSAGELSLIISVPTFSHKHFLVPPPVSPTGVSLSLLCRELCVPGSPIQVTTRGQTLRGGEGATLDIFDYIYIDAFGKGKQLTVKECEYLIGQHVTAALYGVVNVKKVLQRMVGNLLSLGKREGIDQSYQLLRDSLDLYLAMYPDQVQLLLLQARLYFHLGIWPEKSFCLVLKVLDILQHIQTLDPGQHGAVGYLVQHTLEHIERKKEEVFVEAKLRSDEKHRDVCYSIGLIMKHKRYGYNCVIYGWDHTCMMGHEWIRNMNVHSLPHGHHQPFYNVLVEDGSCRYAAQENLEYNVEPQEISHPDVGRYFSEFTGTHYIPNAELEIRYPEDLEFVYETVQNIYSAKKENIDE</sequence>
<dbReference type="EMBL" id="AAKN02007104">
    <property type="status" value="NOT_ANNOTATED_CDS"/>
    <property type="molecule type" value="Genomic_DNA"/>
</dbReference>
<reference evidence="2" key="3">
    <citation type="submission" date="2025-09" db="UniProtKB">
        <authorList>
            <consortium name="Ensembl"/>
        </authorList>
    </citation>
    <scope>IDENTIFICATION</scope>
    <source>
        <strain evidence="2">2N</strain>
    </source>
</reference>
<protein>
    <recommendedName>
        <fullName evidence="1">Hemimethylated DNA-binding domain-containing protein</fullName>
    </recommendedName>
</protein>
<dbReference type="EMBL" id="AAKN02007103">
    <property type="status" value="NOT_ANNOTATED_CDS"/>
    <property type="molecule type" value="Genomic_DNA"/>
</dbReference>
<dbReference type="InterPro" id="IPR036623">
    <property type="entry name" value="Hemimethylated_DNA-bd_sf"/>
</dbReference>
<dbReference type="VEuPathDB" id="HostDB:ENSCPOG00000003610"/>
<dbReference type="Proteomes" id="UP000005447">
    <property type="component" value="Unassembled WGS sequence"/>
</dbReference>
<dbReference type="InterPro" id="IPR011722">
    <property type="entry name" value="Hemimethylated_DNA-bd_dom"/>
</dbReference>
<evidence type="ECO:0000259" key="1">
    <source>
        <dbReference type="SMART" id="SM00992"/>
    </source>
</evidence>
<dbReference type="GeneTree" id="ENSGT00390000005653"/>
<dbReference type="InParanoid" id="H0V1A0"/>
<dbReference type="EMBL" id="AAKN02007102">
    <property type="status" value="NOT_ANNOTATED_CDS"/>
    <property type="molecule type" value="Genomic_DNA"/>
</dbReference>
<dbReference type="Bgee" id="ENSCPOG00000003610">
    <property type="expression patterns" value="Expressed in heart left ventricle and 12 other cell types or tissues"/>
</dbReference>
<feature type="domain" description="Hemimethylated DNA-binding" evidence="1">
    <location>
        <begin position="413"/>
        <end position="510"/>
    </location>
</feature>
<dbReference type="NCBIfam" id="TIGR02097">
    <property type="entry name" value="yccV"/>
    <property type="match status" value="1"/>
</dbReference>
<dbReference type="AlphaFoldDB" id="H0V1A0"/>
<accession>H0V1A0</accession>
<proteinExistence type="predicted"/>
<dbReference type="SUPFAM" id="SSF141255">
    <property type="entry name" value="YccV-like"/>
    <property type="match status" value="1"/>
</dbReference>
<evidence type="ECO:0000313" key="3">
    <source>
        <dbReference type="Proteomes" id="UP000005447"/>
    </source>
</evidence>
<dbReference type="Ensembl" id="ENSCPOT00000003654.3">
    <property type="protein sequence ID" value="ENSCPOP00000003260.3"/>
    <property type="gene ID" value="ENSCPOG00000003610.4"/>
</dbReference>
<dbReference type="GO" id="GO:0003677">
    <property type="term" value="F:DNA binding"/>
    <property type="evidence" value="ECO:0007669"/>
    <property type="project" value="InterPro"/>
</dbReference>
<organism evidence="2 3">
    <name type="scientific">Cavia porcellus</name>
    <name type="common">Guinea pig</name>
    <dbReference type="NCBI Taxonomy" id="10141"/>
    <lineage>
        <taxon>Eukaryota</taxon>
        <taxon>Metazoa</taxon>
        <taxon>Chordata</taxon>
        <taxon>Craniata</taxon>
        <taxon>Vertebrata</taxon>
        <taxon>Euteleostomi</taxon>
        <taxon>Mammalia</taxon>
        <taxon>Eutheria</taxon>
        <taxon>Euarchontoglires</taxon>
        <taxon>Glires</taxon>
        <taxon>Rodentia</taxon>
        <taxon>Hystricomorpha</taxon>
        <taxon>Caviidae</taxon>
        <taxon>Cavia</taxon>
    </lineage>
</organism>
<dbReference type="PANTHER" id="PTHR31350:SF21">
    <property type="entry name" value="F-BOX ONLY PROTEIN 21"/>
    <property type="match status" value="1"/>
</dbReference>
<reference evidence="3" key="1">
    <citation type="journal article" date="2011" name="Nature">
        <title>A high-resolution map of human evolutionary constraint using 29 mammals.</title>
        <authorList>
            <person name="Lindblad-Toh K."/>
            <person name="Garber M."/>
            <person name="Zuk O."/>
            <person name="Lin M.F."/>
            <person name="Parker B.J."/>
            <person name="Washietl S."/>
            <person name="Kheradpour P."/>
            <person name="Ernst J."/>
            <person name="Jordan G."/>
            <person name="Mauceli E."/>
            <person name="Ward L.D."/>
            <person name="Lowe C.B."/>
            <person name="Holloway A.K."/>
            <person name="Clamp M."/>
            <person name="Gnerre S."/>
            <person name="Alfoldi J."/>
            <person name="Beal K."/>
            <person name="Chang J."/>
            <person name="Clawson H."/>
            <person name="Cuff J."/>
            <person name="Di Palma F."/>
            <person name="Fitzgerald S."/>
            <person name="Flicek P."/>
            <person name="Guttman M."/>
            <person name="Hubisz M.J."/>
            <person name="Jaffe D.B."/>
            <person name="Jungreis I."/>
            <person name="Kent W.J."/>
            <person name="Kostka D."/>
            <person name="Lara M."/>
            <person name="Martins A.L."/>
            <person name="Massingham T."/>
            <person name="Moltke I."/>
            <person name="Raney B.J."/>
            <person name="Rasmussen M.D."/>
            <person name="Robinson J."/>
            <person name="Stark A."/>
            <person name="Vilella A.J."/>
            <person name="Wen J."/>
            <person name="Xie X."/>
            <person name="Zody M.C."/>
            <person name="Baldwin J."/>
            <person name="Bloom T."/>
            <person name="Chin C.W."/>
            <person name="Heiman D."/>
            <person name="Nicol R."/>
            <person name="Nusbaum C."/>
            <person name="Young S."/>
            <person name="Wilkinson J."/>
            <person name="Worley K.C."/>
            <person name="Kovar C.L."/>
            <person name="Muzny D.M."/>
            <person name="Gibbs R.A."/>
            <person name="Cree A."/>
            <person name="Dihn H.H."/>
            <person name="Fowler G."/>
            <person name="Jhangiani S."/>
            <person name="Joshi V."/>
            <person name="Lee S."/>
            <person name="Lewis L.R."/>
            <person name="Nazareth L.V."/>
            <person name="Okwuonu G."/>
            <person name="Santibanez J."/>
            <person name="Warren W.C."/>
            <person name="Mardis E.R."/>
            <person name="Weinstock G.M."/>
            <person name="Wilson R.K."/>
            <person name="Delehaunty K."/>
            <person name="Dooling D."/>
            <person name="Fronik C."/>
            <person name="Fulton L."/>
            <person name="Fulton B."/>
            <person name="Graves T."/>
            <person name="Minx P."/>
            <person name="Sodergren E."/>
            <person name="Birney E."/>
            <person name="Margulies E.H."/>
            <person name="Herrero J."/>
            <person name="Green E.D."/>
            <person name="Haussler D."/>
            <person name="Siepel A."/>
            <person name="Goldman N."/>
            <person name="Pollard K.S."/>
            <person name="Pedersen J.S."/>
            <person name="Lander E.S."/>
            <person name="Kellis M."/>
        </authorList>
    </citation>
    <scope>NUCLEOTIDE SEQUENCE [LARGE SCALE GENOMIC DNA]</scope>
    <source>
        <strain evidence="3">2N</strain>
    </source>
</reference>
<name>H0V1A0_CAVPO</name>
<dbReference type="eggNOG" id="ENOG502QS7Z">
    <property type="taxonomic scope" value="Eukaryota"/>
</dbReference>
<dbReference type="EMBL" id="AAKN02007101">
    <property type="status" value="NOT_ANNOTATED_CDS"/>
    <property type="molecule type" value="Genomic_DNA"/>
</dbReference>
<gene>
    <name evidence="2" type="primary">Fbxo21</name>
</gene>
<dbReference type="PANTHER" id="PTHR31350">
    <property type="entry name" value="SI:DKEY-261L7.2"/>
    <property type="match status" value="1"/>
</dbReference>
<keyword evidence="3" id="KW-1185">Reference proteome</keyword>
<dbReference type="Gene3D" id="2.30.30.390">
    <property type="entry name" value="Hemimethylated DNA-binding domain"/>
    <property type="match status" value="1"/>
</dbReference>
<dbReference type="HOGENOM" id="CLU_021098_0_0_1"/>
<dbReference type="SMART" id="SM00992">
    <property type="entry name" value="YccV-like"/>
    <property type="match status" value="1"/>
</dbReference>
<evidence type="ECO:0000313" key="2">
    <source>
        <dbReference type="Ensembl" id="ENSCPOP00000003260.3"/>
    </source>
</evidence>